<evidence type="ECO:0000313" key="1">
    <source>
        <dbReference type="EMBL" id="WYK17433.1"/>
    </source>
</evidence>
<dbReference type="RefSeq" id="WP_339106671.1">
    <property type="nucleotide sequence ID" value="NZ_CP146606.1"/>
</dbReference>
<sequence>MLNETETVREDIVVFLPSQIDTPGMPHDSRLSLLSTGTDECPWVHGWPYDPR</sequence>
<protein>
    <submittedName>
        <fullName evidence="1">Uncharacterized protein</fullName>
    </submittedName>
</protein>
<proteinExistence type="predicted"/>
<gene>
    <name evidence="1" type="ORF">RZS32_013570</name>
</gene>
<accession>A0ABZ2TCI3</accession>
<name>A0ABZ2TCI3_9RHOB</name>
<organism evidence="1 2">
    <name type="scientific">Roseovarius rhodophyticola</name>
    <dbReference type="NCBI Taxonomy" id="3080827"/>
    <lineage>
        <taxon>Bacteria</taxon>
        <taxon>Pseudomonadati</taxon>
        <taxon>Pseudomonadota</taxon>
        <taxon>Alphaproteobacteria</taxon>
        <taxon>Rhodobacterales</taxon>
        <taxon>Roseobacteraceae</taxon>
        <taxon>Roseovarius</taxon>
    </lineage>
</organism>
<dbReference type="Proteomes" id="UP001281305">
    <property type="component" value="Chromosome"/>
</dbReference>
<dbReference type="EMBL" id="CP146606">
    <property type="protein sequence ID" value="WYK17433.1"/>
    <property type="molecule type" value="Genomic_DNA"/>
</dbReference>
<keyword evidence="2" id="KW-1185">Reference proteome</keyword>
<evidence type="ECO:0000313" key="2">
    <source>
        <dbReference type="Proteomes" id="UP001281305"/>
    </source>
</evidence>
<reference evidence="1 2" key="1">
    <citation type="submission" date="2024-02" db="EMBL/GenBank/DDBJ databases">
        <title>Roseovarius strain W115 nov., isolated from a marine algae.</title>
        <authorList>
            <person name="Lee M.W."/>
            <person name="Lee J.K."/>
            <person name="Kim J.M."/>
            <person name="Choi D.G."/>
            <person name="Baek J.H."/>
            <person name="Bayburt H."/>
            <person name="Jung J.J."/>
            <person name="Han D.M."/>
            <person name="Jeon C.O."/>
        </authorList>
    </citation>
    <scope>NUCLEOTIDE SEQUENCE [LARGE SCALE GENOMIC DNA]</scope>
    <source>
        <strain evidence="1 2">W115</strain>
    </source>
</reference>